<dbReference type="AlphaFoldDB" id="N6VQU5"/>
<evidence type="ECO:0000313" key="15">
    <source>
        <dbReference type="Proteomes" id="UP000013165"/>
    </source>
</evidence>
<evidence type="ECO:0000259" key="13">
    <source>
        <dbReference type="Pfam" id="PF04413"/>
    </source>
</evidence>
<name>N6VQU5_9GAMM</name>
<dbReference type="SUPFAM" id="SSF53756">
    <property type="entry name" value="UDP-Glycosyltransferase/glycogen phosphorylase"/>
    <property type="match status" value="1"/>
</dbReference>
<keyword evidence="15" id="KW-1185">Reference proteome</keyword>
<organism evidence="14 15">
    <name type="scientific">Marinobacter nanhaiticus D15-8W</name>
    <dbReference type="NCBI Taxonomy" id="626887"/>
    <lineage>
        <taxon>Bacteria</taxon>
        <taxon>Pseudomonadati</taxon>
        <taxon>Pseudomonadota</taxon>
        <taxon>Gammaproteobacteria</taxon>
        <taxon>Pseudomonadales</taxon>
        <taxon>Marinobacteraceae</taxon>
        <taxon>Marinobacter</taxon>
    </lineage>
</organism>
<comment type="subcellular location">
    <subcellularLocation>
        <location evidence="1">Cell inner membrane</location>
        <topology evidence="1">Single-pass membrane protein</topology>
        <orientation evidence="1">Cytoplasmic side</orientation>
    </subcellularLocation>
    <subcellularLocation>
        <location evidence="12">Cell membrane</location>
    </subcellularLocation>
</comment>
<keyword evidence="12" id="KW-1003">Cell membrane</keyword>
<dbReference type="Proteomes" id="UP000013165">
    <property type="component" value="Unassembled WGS sequence"/>
</dbReference>
<dbReference type="Gene3D" id="3.40.50.11720">
    <property type="entry name" value="3-Deoxy-D-manno-octulosonic-acid transferase, N-terminal domain"/>
    <property type="match status" value="1"/>
</dbReference>
<reference evidence="14 15" key="1">
    <citation type="journal article" date="2013" name="Genome Announc.">
        <title>Genome Sequence of the Polycyclic Aromatic Hydrocarbon-Degrading Bacterium Strain Marinobacter nanhaiticus D15-8WT.</title>
        <authorList>
            <person name="Cui Z."/>
            <person name="Gao W."/>
            <person name="Li Q."/>
            <person name="Xu G."/>
            <person name="Zheng L."/>
        </authorList>
    </citation>
    <scope>NUCLEOTIDE SEQUENCE [LARGE SCALE GENOMIC DNA]</scope>
    <source>
        <strain evidence="14 15">D15-8W</strain>
    </source>
</reference>
<comment type="similarity">
    <text evidence="3">Belongs to the glycosyltransferase group 1 family. Glycosyltransferase 30 subfamily.</text>
</comment>
<accession>N6VQU5</accession>
<evidence type="ECO:0000256" key="10">
    <source>
        <dbReference type="PIRSR" id="PIRSR639901-1"/>
    </source>
</evidence>
<evidence type="ECO:0000256" key="6">
    <source>
        <dbReference type="ARBA" id="ARBA00022679"/>
    </source>
</evidence>
<dbReference type="eggNOG" id="COG1519">
    <property type="taxonomic scope" value="Bacteria"/>
</dbReference>
<dbReference type="PANTHER" id="PTHR42755">
    <property type="entry name" value="3-DEOXY-MANNO-OCTULOSONATE CYTIDYLYLTRANSFERASE"/>
    <property type="match status" value="1"/>
</dbReference>
<sequence length="419" mass="45859">MVHYLYSFVFRLILPFLLIRLWWIGRRSPELLAHWQDRLGLIPDTGKPVIWVHAVSVGETIAAAPLVKALLARRPHANILMTAMTATGRARAKALFGDAVTYAYSPYDSPGSVRRFLKRAHPQALVVMETELWPNMISRTAAAGVPIFLINARLSERSARGYQRVSGLVRSLLGKLNWIAAQADSDARRFVAIGAAEDQVSVTGSIKFDVDVTDALRADARALRSQLGRERRVWIAASTHEGEDQQILDAHSDILQKHPDALLILVPRHPERFDDVAALVRQQGLSMLRRSADKASDASQVYLGDTMGELMMLYGVADLAFVGGSLIERGGHNPLEPAAWAMPVATGPHVFNFADIYERLDRGGGVVKALDASTLAAAVNQCFDDPERAGTLGRNALAVVDANRGALERVVDGILQKLD</sequence>
<dbReference type="Pfam" id="PF04413">
    <property type="entry name" value="Glycos_transf_N"/>
    <property type="match status" value="1"/>
</dbReference>
<dbReference type="InterPro" id="IPR038107">
    <property type="entry name" value="Glycos_transf_N_sf"/>
</dbReference>
<dbReference type="GO" id="GO:0043842">
    <property type="term" value="F:Kdo transferase activity"/>
    <property type="evidence" value="ECO:0007669"/>
    <property type="project" value="UniProtKB-EC"/>
</dbReference>
<evidence type="ECO:0000256" key="5">
    <source>
        <dbReference type="ARBA" id="ARBA00019077"/>
    </source>
</evidence>
<dbReference type="GO" id="GO:0009244">
    <property type="term" value="P:lipopolysaccharide core region biosynthetic process"/>
    <property type="evidence" value="ECO:0007669"/>
    <property type="project" value="UniProtKB-UniRule"/>
</dbReference>
<keyword evidence="12" id="KW-0448">Lipopolysaccharide biosynthesis</keyword>
<dbReference type="FunFam" id="3.40.50.11720:FF:000001">
    <property type="entry name" value="3-deoxy-D-manno-octulosonic acid transferase"/>
    <property type="match status" value="1"/>
</dbReference>
<keyword evidence="7" id="KW-0735">Signal-anchor</keyword>
<comment type="catalytic activity">
    <reaction evidence="9 12">
        <text>lipid IVA (E. coli) + CMP-3-deoxy-beta-D-manno-octulosonate = alpha-Kdo-(2-&gt;6)-lipid IVA (E. coli) + CMP + H(+)</text>
        <dbReference type="Rhea" id="RHEA:28066"/>
        <dbReference type="ChEBI" id="CHEBI:15378"/>
        <dbReference type="ChEBI" id="CHEBI:58603"/>
        <dbReference type="ChEBI" id="CHEBI:60364"/>
        <dbReference type="ChEBI" id="CHEBI:60377"/>
        <dbReference type="ChEBI" id="CHEBI:85987"/>
        <dbReference type="EC" id="2.4.99.12"/>
    </reaction>
</comment>
<dbReference type="PANTHER" id="PTHR42755:SF1">
    <property type="entry name" value="3-DEOXY-D-MANNO-OCTULOSONIC ACID TRANSFERASE, MITOCHONDRIAL-RELATED"/>
    <property type="match status" value="1"/>
</dbReference>
<evidence type="ECO:0000256" key="9">
    <source>
        <dbReference type="ARBA" id="ARBA00049183"/>
    </source>
</evidence>
<feature type="site" description="Transition state stabilizer" evidence="11">
    <location>
        <position position="207"/>
    </location>
</feature>
<proteinExistence type="inferred from homology"/>
<evidence type="ECO:0000256" key="2">
    <source>
        <dbReference type="ARBA" id="ARBA00004713"/>
    </source>
</evidence>
<evidence type="ECO:0000256" key="3">
    <source>
        <dbReference type="ARBA" id="ARBA00006380"/>
    </source>
</evidence>
<comment type="pathway">
    <text evidence="2 12">Bacterial outer membrane biogenesis; LPS core biosynthesis.</text>
</comment>
<feature type="site" description="Transition state stabilizer" evidence="11">
    <location>
        <position position="129"/>
    </location>
</feature>
<dbReference type="EC" id="2.4.99.12" evidence="4 12"/>
<dbReference type="HOGENOM" id="CLU_036146_2_0_6"/>
<dbReference type="RefSeq" id="WP_004580810.1">
    <property type="nucleotide sequence ID" value="NZ_AP028878.1"/>
</dbReference>
<evidence type="ECO:0000256" key="12">
    <source>
        <dbReference type="RuleBase" id="RU365103"/>
    </source>
</evidence>
<dbReference type="EMBL" id="APLQ01000014">
    <property type="protein sequence ID" value="ENO12580.1"/>
    <property type="molecule type" value="Genomic_DNA"/>
</dbReference>
<feature type="active site" description="Proton acceptor" evidence="10">
    <location>
        <position position="59"/>
    </location>
</feature>
<evidence type="ECO:0000313" key="14">
    <source>
        <dbReference type="EMBL" id="ENO12580.1"/>
    </source>
</evidence>
<evidence type="ECO:0000256" key="4">
    <source>
        <dbReference type="ARBA" id="ARBA00012621"/>
    </source>
</evidence>
<dbReference type="OrthoDB" id="9789797at2"/>
<dbReference type="GO" id="GO:0009245">
    <property type="term" value="P:lipid A biosynthetic process"/>
    <property type="evidence" value="ECO:0007669"/>
    <property type="project" value="TreeGrafter"/>
</dbReference>
<dbReference type="NCBIfam" id="NF004388">
    <property type="entry name" value="PRK05749.1-4"/>
    <property type="match status" value="1"/>
</dbReference>
<keyword evidence="6 12" id="KW-0808">Transferase</keyword>
<evidence type="ECO:0000256" key="11">
    <source>
        <dbReference type="PIRSR" id="PIRSR639901-2"/>
    </source>
</evidence>
<comment type="function">
    <text evidence="12">Involved in lipopolysaccharide (LPS) biosynthesis. Catalyzes the transfer of 3-deoxy-D-manno-octulosonate (Kdo) residue(s) from CMP-Kdo to lipid IV(A), the tetraacyldisaccharide-1,4'-bisphosphate precursor of lipid A.</text>
</comment>
<dbReference type="FunFam" id="3.40.50.2000:FF:000032">
    <property type="entry name" value="3-deoxy-D-manno-octulosonic acid transferase"/>
    <property type="match status" value="1"/>
</dbReference>
<keyword evidence="12" id="KW-1133">Transmembrane helix</keyword>
<feature type="transmembrane region" description="Helical" evidence="12">
    <location>
        <begin position="6"/>
        <end position="23"/>
    </location>
</feature>
<feature type="domain" description="3-deoxy-D-manno-octulosonic-acid transferase N-terminal" evidence="13">
    <location>
        <begin position="34"/>
        <end position="210"/>
    </location>
</feature>
<evidence type="ECO:0000256" key="7">
    <source>
        <dbReference type="ARBA" id="ARBA00022968"/>
    </source>
</evidence>
<comment type="caution">
    <text evidence="14">The sequence shown here is derived from an EMBL/GenBank/DDBJ whole genome shotgun (WGS) entry which is preliminary data.</text>
</comment>
<protein>
    <recommendedName>
        <fullName evidence="5 12">3-deoxy-D-manno-octulosonic acid transferase</fullName>
        <shortName evidence="12">Kdo transferase</shortName>
        <ecNumber evidence="4 12">2.4.99.12</ecNumber>
    </recommendedName>
    <alternativeName>
        <fullName evidence="8 12">Lipid IV(A) 3-deoxy-D-manno-octulosonic acid transferase</fullName>
    </alternativeName>
</protein>
<dbReference type="UniPathway" id="UPA00958"/>
<evidence type="ECO:0000256" key="8">
    <source>
        <dbReference type="ARBA" id="ARBA00031445"/>
    </source>
</evidence>
<dbReference type="GO" id="GO:0005886">
    <property type="term" value="C:plasma membrane"/>
    <property type="evidence" value="ECO:0007669"/>
    <property type="project" value="UniProtKB-SubCell"/>
</dbReference>
<evidence type="ECO:0000256" key="1">
    <source>
        <dbReference type="ARBA" id="ARBA00004388"/>
    </source>
</evidence>
<keyword evidence="12" id="KW-0812">Transmembrane</keyword>
<dbReference type="InterPro" id="IPR007507">
    <property type="entry name" value="Glycos_transf_N"/>
</dbReference>
<dbReference type="PATRIC" id="fig|626887.3.peg.2855"/>
<keyword evidence="12" id="KW-0472">Membrane</keyword>
<dbReference type="Gene3D" id="3.40.50.2000">
    <property type="entry name" value="Glycogen Phosphorylase B"/>
    <property type="match status" value="1"/>
</dbReference>
<dbReference type="STRING" id="626887.J057_14300"/>
<gene>
    <name evidence="14" type="ORF">J057_14300</name>
</gene>
<dbReference type="InterPro" id="IPR039901">
    <property type="entry name" value="Kdotransferase"/>
</dbReference>